<dbReference type="RefSeq" id="WP_069954168.1">
    <property type="nucleotide sequence ID" value="NZ_CP012886.2"/>
</dbReference>
<accession>A0ABT7P607</accession>
<dbReference type="Proteomes" id="UP001529272">
    <property type="component" value="Unassembled WGS sequence"/>
</dbReference>
<reference evidence="2" key="2">
    <citation type="submission" date="2023-06" db="EMBL/GenBank/DDBJ databases">
        <authorList>
            <person name="Spilker T."/>
        </authorList>
    </citation>
    <scope>NUCLEOTIDE SEQUENCE</scope>
    <source>
        <strain evidence="2">FLAC1071</strain>
    </source>
</reference>
<evidence type="ECO:0000313" key="2">
    <source>
        <dbReference type="EMBL" id="MDM3928712.1"/>
    </source>
</evidence>
<name>A0ABT7P607_MYCIT</name>
<organism evidence="2 3">
    <name type="scientific">Mycobacterium intracellulare subsp. chimaera</name>
    <dbReference type="NCBI Taxonomy" id="222805"/>
    <lineage>
        <taxon>Bacteria</taxon>
        <taxon>Bacillati</taxon>
        <taxon>Actinomycetota</taxon>
        <taxon>Actinomycetes</taxon>
        <taxon>Mycobacteriales</taxon>
        <taxon>Mycobacteriaceae</taxon>
        <taxon>Mycobacterium</taxon>
        <taxon>Mycobacterium avium complex (MAC)</taxon>
    </lineage>
</organism>
<sequence length="161" mass="17836">MVFASPHYGYTDSDVELAAILEPPPPPDCTNDNGEYDAWIDELEARAAGIQLSAADEDVDPLLHALNHLRRRRNDIEQQMILLVAYMRERIRPRPYTLHQIADAAGLSISGTRTFYDSEDVGLLDERIRFARRVLSGRYNSSAPGTPDLPGGQDSAVAAQT</sequence>
<dbReference type="EMBL" id="JASZZX010000025">
    <property type="protein sequence ID" value="MDM3928712.1"/>
    <property type="molecule type" value="Genomic_DNA"/>
</dbReference>
<protein>
    <submittedName>
        <fullName evidence="2">Uncharacterized protein</fullName>
    </submittedName>
</protein>
<evidence type="ECO:0000256" key="1">
    <source>
        <dbReference type="SAM" id="MobiDB-lite"/>
    </source>
</evidence>
<reference evidence="2" key="1">
    <citation type="submission" date="2023-06" db="EMBL/GenBank/DDBJ databases">
        <title>Itaconate inhibition of nontuberculous mycobacteria.</title>
        <authorList>
            <person name="Breen P."/>
            <person name="Zimbric M."/>
            <person name="Caverly L."/>
        </authorList>
    </citation>
    <scope>NUCLEOTIDE SEQUENCE</scope>
    <source>
        <strain evidence="2">FLAC1071</strain>
    </source>
</reference>
<comment type="caution">
    <text evidence="2">The sequence shown here is derived from an EMBL/GenBank/DDBJ whole genome shotgun (WGS) entry which is preliminary data.</text>
</comment>
<proteinExistence type="predicted"/>
<keyword evidence="3" id="KW-1185">Reference proteome</keyword>
<evidence type="ECO:0000313" key="3">
    <source>
        <dbReference type="Proteomes" id="UP001529272"/>
    </source>
</evidence>
<gene>
    <name evidence="2" type="ORF">QRB35_22125</name>
</gene>
<feature type="region of interest" description="Disordered" evidence="1">
    <location>
        <begin position="141"/>
        <end position="161"/>
    </location>
</feature>